<feature type="transmembrane region" description="Helical" evidence="2">
    <location>
        <begin position="53"/>
        <end position="79"/>
    </location>
</feature>
<reference evidence="3 4" key="1">
    <citation type="journal article" date="2015" name="Stand. Genomic Sci.">
        <title>Genomic Encyclopedia of Bacterial and Archaeal Type Strains, Phase III: the genomes of soil and plant-associated and newly described type strains.</title>
        <authorList>
            <person name="Whitman W.B."/>
            <person name="Woyke T."/>
            <person name="Klenk H.P."/>
            <person name="Zhou Y."/>
            <person name="Lilburn T.G."/>
            <person name="Beck B.J."/>
            <person name="De Vos P."/>
            <person name="Vandamme P."/>
            <person name="Eisen J.A."/>
            <person name="Garrity G."/>
            <person name="Hugenholtz P."/>
            <person name="Kyrpides N.C."/>
        </authorList>
    </citation>
    <scope>NUCLEOTIDE SEQUENCE [LARGE SCALE GENOMIC DNA]</scope>
    <source>
        <strain evidence="3 4">CECT 7306</strain>
    </source>
</reference>
<comment type="caution">
    <text evidence="3">The sequence shown here is derived from an EMBL/GenBank/DDBJ whole genome shotgun (WGS) entry which is preliminary data.</text>
</comment>
<dbReference type="Proteomes" id="UP000276232">
    <property type="component" value="Unassembled WGS sequence"/>
</dbReference>
<sequence>MPHPTPPADGTADRAPEENPDGTPGRPAAPWPAPAAAAPEAPRAAGPVRPRRGAVVAGVVATALLAVLGLTALGLGVAARTVWLPSATVSATAVTGAADDGTRVLVTAPGVLETRPGPVTVTATAADRPVTLVLAREVDAMAWLDGVPTTVVGGLEQPAEGEAATSLAVTPPATPDAGEPALPEPATSDLWTQVATGEGSASFELAPPEGRWVVLAATDGTAPAPDELTLTWPQEQVAGPEAAPLVAGGVAALVLALVLAVVTALASRRRRRALAAAAPEETR</sequence>
<dbReference type="OrthoDB" id="3249401at2"/>
<keyword evidence="2" id="KW-0812">Transmembrane</keyword>
<feature type="transmembrane region" description="Helical" evidence="2">
    <location>
        <begin position="242"/>
        <end position="266"/>
    </location>
</feature>
<accession>A0A3N1HMV7</accession>
<name>A0A3N1HMV7_9ACTN</name>
<feature type="region of interest" description="Disordered" evidence="1">
    <location>
        <begin position="1"/>
        <end position="47"/>
    </location>
</feature>
<protein>
    <submittedName>
        <fullName evidence="3">Uncharacterized protein</fullName>
    </submittedName>
</protein>
<keyword evidence="4" id="KW-1185">Reference proteome</keyword>
<dbReference type="InParanoid" id="A0A3N1HMV7"/>
<proteinExistence type="predicted"/>
<gene>
    <name evidence="3" type="ORF">EDC03_1449</name>
</gene>
<evidence type="ECO:0000256" key="1">
    <source>
        <dbReference type="SAM" id="MobiDB-lite"/>
    </source>
</evidence>
<evidence type="ECO:0000256" key="2">
    <source>
        <dbReference type="SAM" id="Phobius"/>
    </source>
</evidence>
<dbReference type="EMBL" id="RJKN01000003">
    <property type="protein sequence ID" value="ROP43853.1"/>
    <property type="molecule type" value="Genomic_DNA"/>
</dbReference>
<dbReference type="RefSeq" id="WP_123379528.1">
    <property type="nucleotide sequence ID" value="NZ_RJKN01000003.1"/>
</dbReference>
<keyword evidence="2" id="KW-0472">Membrane</keyword>
<organism evidence="3 4">
    <name type="scientific">Pseudokineococcus lusitanus</name>
    <dbReference type="NCBI Taxonomy" id="763993"/>
    <lineage>
        <taxon>Bacteria</taxon>
        <taxon>Bacillati</taxon>
        <taxon>Actinomycetota</taxon>
        <taxon>Actinomycetes</taxon>
        <taxon>Kineosporiales</taxon>
        <taxon>Kineosporiaceae</taxon>
        <taxon>Pseudokineococcus</taxon>
    </lineage>
</organism>
<dbReference type="AlphaFoldDB" id="A0A3N1HMV7"/>
<evidence type="ECO:0000313" key="4">
    <source>
        <dbReference type="Proteomes" id="UP000276232"/>
    </source>
</evidence>
<keyword evidence="2" id="KW-1133">Transmembrane helix</keyword>
<evidence type="ECO:0000313" key="3">
    <source>
        <dbReference type="EMBL" id="ROP43853.1"/>
    </source>
</evidence>
<feature type="compositionally biased region" description="Low complexity" evidence="1">
    <location>
        <begin position="34"/>
        <end position="47"/>
    </location>
</feature>